<dbReference type="SUPFAM" id="SSF49265">
    <property type="entry name" value="Fibronectin type III"/>
    <property type="match status" value="1"/>
</dbReference>
<dbReference type="PROSITE" id="PS50853">
    <property type="entry name" value="FN3"/>
    <property type="match status" value="1"/>
</dbReference>
<evidence type="ECO:0000313" key="2">
    <source>
        <dbReference type="EMBL" id="CAB4913855.1"/>
    </source>
</evidence>
<gene>
    <name evidence="2" type="ORF">UFOPK3614_00465</name>
</gene>
<dbReference type="Gene3D" id="2.60.40.10">
    <property type="entry name" value="Immunoglobulins"/>
    <property type="match status" value="1"/>
</dbReference>
<dbReference type="InterPro" id="IPR013783">
    <property type="entry name" value="Ig-like_fold"/>
</dbReference>
<dbReference type="SMART" id="SM00060">
    <property type="entry name" value="FN3"/>
    <property type="match status" value="1"/>
</dbReference>
<sequence length="787" mass="85390">MQTRTSARTATGLVLLLLASFLTIVSAEAAPLVAPSTVWGHTYAASSSSKFLTTPTKASANLEKRSKFVVTYKNFPDWAKNQVQAAVDLWAANFDSKVQINVDATWSRSSTSDILGSARPDRYYSRFSGAPDSTLWYASALANALSGKDLDLKNPEIIIQINSEAEWDLDGLGKPTRYEYDLKSVMFHELAHGLGFLSTSSYLFDRSKGQNVGTLEQPTPFDAYLQTQDGNRLADLPTPSLELGQALTSKLVWSGTEAIAANNGEKSLMYTPSNYDAGSSVSHLDENTFANSSTNAVMTPNLEAGEVFDEPGPILLAMMKDLRIKPAPGLAAGIPSEVRNAQALIADASVILTFDPPINSRTTQVSDYIIKNINNGKEKIVKDSPAIITGLKNGTSYSFEITASNAMGNSSEVTTRPVTPRAAWTSQVIDPAADARSITSTTFNGQPVIAYVDSKTSVLRLARWSGKSWKKSTIDSDISGQISLCVSGKKLNQTLHIFYADKTENDLRYATVTGVKIEREIIDGNAAKVQSYEEIVRVPTSSDVSVSNACAVTSEGIQVFYRDETQGVLLGAYKKFDGVWNYELVDGDRKTDFRTTGDIAFHLKALADGNKTYVLYDSALDINQNRDATLGEIRLAIRSTIDPEAWRYRTLESPRADVAVLGYDVEIVKGARGIMASWFSATTLSMPDPTTVRTLNVDSTSEVSVISTTNYGIPNELMSSDSKTLMFNCLGRLCAVDYAKFSKGQSAISLASSWQSTEPTASAWIVLNKTRYAVAGINGKLVLLKAA</sequence>
<dbReference type="CDD" id="cd00063">
    <property type="entry name" value="FN3"/>
    <property type="match status" value="1"/>
</dbReference>
<reference evidence="2" key="1">
    <citation type="submission" date="2020-05" db="EMBL/GenBank/DDBJ databases">
        <authorList>
            <person name="Chiriac C."/>
            <person name="Salcher M."/>
            <person name="Ghai R."/>
            <person name="Kavagutti S V."/>
        </authorList>
    </citation>
    <scope>NUCLEOTIDE SEQUENCE</scope>
</reference>
<organism evidence="2">
    <name type="scientific">freshwater metagenome</name>
    <dbReference type="NCBI Taxonomy" id="449393"/>
    <lineage>
        <taxon>unclassified sequences</taxon>
        <taxon>metagenomes</taxon>
        <taxon>ecological metagenomes</taxon>
    </lineage>
</organism>
<protein>
    <submittedName>
        <fullName evidence="2">Unannotated protein</fullName>
    </submittedName>
</protein>
<evidence type="ECO:0000259" key="1">
    <source>
        <dbReference type="PROSITE" id="PS50853"/>
    </source>
</evidence>
<dbReference type="GO" id="GO:0008237">
    <property type="term" value="F:metallopeptidase activity"/>
    <property type="evidence" value="ECO:0007669"/>
    <property type="project" value="InterPro"/>
</dbReference>
<dbReference type="InterPro" id="IPR036116">
    <property type="entry name" value="FN3_sf"/>
</dbReference>
<proteinExistence type="predicted"/>
<dbReference type="SUPFAM" id="SSF55486">
    <property type="entry name" value="Metalloproteases ('zincins'), catalytic domain"/>
    <property type="match status" value="1"/>
</dbReference>
<feature type="domain" description="Fibronectin type-III" evidence="1">
    <location>
        <begin position="334"/>
        <end position="423"/>
    </location>
</feature>
<dbReference type="SUPFAM" id="SSF89372">
    <property type="entry name" value="Fucose-specific lectin"/>
    <property type="match status" value="1"/>
</dbReference>
<dbReference type="InterPro" id="IPR003961">
    <property type="entry name" value="FN3_dom"/>
</dbReference>
<dbReference type="AlphaFoldDB" id="A0A6J7HBG8"/>
<dbReference type="EMBL" id="CAFBMS010000017">
    <property type="protein sequence ID" value="CAB4913855.1"/>
    <property type="molecule type" value="Genomic_DNA"/>
</dbReference>
<name>A0A6J7HBG8_9ZZZZ</name>
<dbReference type="InterPro" id="IPR024079">
    <property type="entry name" value="MetalloPept_cat_dom_sf"/>
</dbReference>
<accession>A0A6J7HBG8</accession>
<dbReference type="Gene3D" id="3.40.390.10">
    <property type="entry name" value="Collagenase (Catalytic Domain)"/>
    <property type="match status" value="1"/>
</dbReference>
<dbReference type="Gene3D" id="2.120.10.70">
    <property type="entry name" value="Fucose-specific lectin"/>
    <property type="match status" value="1"/>
</dbReference>